<keyword evidence="2" id="KW-1185">Reference proteome</keyword>
<dbReference type="InterPro" id="IPR022243">
    <property type="entry name" value="DUF3768"/>
</dbReference>
<sequence length="110" mass="12398">METRTSDRIRALNDDLRQHHRGGRIVLTAGVRSLSSATIQRIDEALASFSGFNADNDPHGEHDFGSFEIGSDVIFFKIDYFDLDIRFQSPDPADPHVTCRVLTVMLANEY</sequence>
<evidence type="ECO:0000313" key="2">
    <source>
        <dbReference type="Proteomes" id="UP001274321"/>
    </source>
</evidence>
<accession>A0ABU4RTL4</accession>
<evidence type="ECO:0000313" key="1">
    <source>
        <dbReference type="EMBL" id="MDX6806146.1"/>
    </source>
</evidence>
<name>A0ABU4RTL4_9HYPH</name>
<organism evidence="1 2">
    <name type="scientific">Terrihabitans rhizophilus</name>
    <dbReference type="NCBI Taxonomy" id="3092662"/>
    <lineage>
        <taxon>Bacteria</taxon>
        <taxon>Pseudomonadati</taxon>
        <taxon>Pseudomonadota</taxon>
        <taxon>Alphaproteobacteria</taxon>
        <taxon>Hyphomicrobiales</taxon>
        <taxon>Terrihabitans</taxon>
    </lineage>
</organism>
<dbReference type="RefSeq" id="WP_319844266.1">
    <property type="nucleotide sequence ID" value="NZ_JAXAFJ010000004.1"/>
</dbReference>
<comment type="caution">
    <text evidence="1">The sequence shown here is derived from an EMBL/GenBank/DDBJ whole genome shotgun (WGS) entry which is preliminary data.</text>
</comment>
<dbReference type="Pfam" id="PF12599">
    <property type="entry name" value="DUF3768"/>
    <property type="match status" value="1"/>
</dbReference>
<dbReference type="Proteomes" id="UP001274321">
    <property type="component" value="Unassembled WGS sequence"/>
</dbReference>
<protein>
    <submittedName>
        <fullName evidence="1">DUF3768 domain-containing protein</fullName>
    </submittedName>
</protein>
<reference evidence="1 2" key="1">
    <citation type="submission" date="2023-11" db="EMBL/GenBank/DDBJ databases">
        <authorList>
            <person name="Bao R."/>
        </authorList>
    </citation>
    <scope>NUCLEOTIDE SEQUENCE [LARGE SCALE GENOMIC DNA]</scope>
    <source>
        <strain evidence="1 2">PJ23</strain>
    </source>
</reference>
<proteinExistence type="predicted"/>
<gene>
    <name evidence="1" type="ORF">SCD90_08720</name>
</gene>
<dbReference type="EMBL" id="JAXAFJ010000004">
    <property type="protein sequence ID" value="MDX6806146.1"/>
    <property type="molecule type" value="Genomic_DNA"/>
</dbReference>